<name>A0A1V3ST02_9BACT</name>
<dbReference type="SUPFAM" id="SSF48452">
    <property type="entry name" value="TPR-like"/>
    <property type="match status" value="1"/>
</dbReference>
<proteinExistence type="predicted"/>
<dbReference type="AlphaFoldDB" id="A0A1V3ST02"/>
<keyword evidence="1" id="KW-0677">Repeat</keyword>
<feature type="repeat" description="TPR" evidence="3">
    <location>
        <begin position="34"/>
        <end position="67"/>
    </location>
</feature>
<gene>
    <name evidence="5" type="ORF">BOX24_09910</name>
</gene>
<dbReference type="Gene3D" id="1.25.40.10">
    <property type="entry name" value="Tetratricopeptide repeat domain"/>
    <property type="match status" value="1"/>
</dbReference>
<dbReference type="InterPro" id="IPR011990">
    <property type="entry name" value="TPR-like_helical_dom_sf"/>
</dbReference>
<dbReference type="EMBL" id="MPOJ01000021">
    <property type="protein sequence ID" value="OOH70823.1"/>
    <property type="molecule type" value="Genomic_DNA"/>
</dbReference>
<feature type="region of interest" description="Disordered" evidence="4">
    <location>
        <begin position="272"/>
        <end position="310"/>
    </location>
</feature>
<sequence>MGIFQPSPESIPGNPMTPEEIVALEERLEGNPKSRSFLQLAEAYLESGSVEKALPLLNQGVEYYPYYLAARITLGQVQKTQGLLDDAIRNFEFVTRTIPDNLVAQKNLADLYFRKGDKTKALEAVKMALSLSPGDPELLDLENRIQNPSPSSPVPEPPTKTAPEPPASSPGTIEQSAPPQLEEPVDLSEKPMPEPEPAPVPPVPETGASGPETNEGDGMIENIPEESPENEALPDDDELLKMVPTTETMGDLFMSQKRYNQAEKIYDALLAENPADQRLGRKRDAARNHVPLEQDVSPVEEPESEVSAAPLQKEDLLTTFGETQAPVTPVEPEQKAGERTPETPRPSEVYPEPDFRSSPSTEDDKLIALLKERLHRDLVGIIVASENGLALTGQPGERNSEILAAEGTELLRQLDELALALGQGAPIDGFVWLEKSILYFLNRPGKGGLFLWLHSQANIGRCRLLIRQEVGLSSGNGPAR</sequence>
<evidence type="ECO:0008006" key="7">
    <source>
        <dbReference type="Google" id="ProtNLM"/>
    </source>
</evidence>
<evidence type="ECO:0000313" key="5">
    <source>
        <dbReference type="EMBL" id="OOH70823.1"/>
    </source>
</evidence>
<comment type="caution">
    <text evidence="5">The sequence shown here is derived from an EMBL/GenBank/DDBJ whole genome shotgun (WGS) entry which is preliminary data.</text>
</comment>
<dbReference type="PROSITE" id="PS50005">
    <property type="entry name" value="TPR"/>
    <property type="match status" value="2"/>
</dbReference>
<feature type="compositionally biased region" description="Basic and acidic residues" evidence="4">
    <location>
        <begin position="332"/>
        <end position="342"/>
    </location>
</feature>
<keyword evidence="2 3" id="KW-0802">TPR repeat</keyword>
<feature type="compositionally biased region" description="Basic and acidic residues" evidence="4">
    <location>
        <begin position="278"/>
        <end position="292"/>
    </location>
</feature>
<evidence type="ECO:0000256" key="1">
    <source>
        <dbReference type="ARBA" id="ARBA00022737"/>
    </source>
</evidence>
<dbReference type="PANTHER" id="PTHR44943:SF8">
    <property type="entry name" value="TPR REPEAT-CONTAINING PROTEIN MJ0263"/>
    <property type="match status" value="1"/>
</dbReference>
<dbReference type="SMART" id="SM00028">
    <property type="entry name" value="TPR"/>
    <property type="match status" value="4"/>
</dbReference>
<protein>
    <recommendedName>
        <fullName evidence="7">Tetratricopeptide repeat protein</fullName>
    </recommendedName>
</protein>
<dbReference type="InterPro" id="IPR019734">
    <property type="entry name" value="TPR_rpt"/>
</dbReference>
<organism evidence="5 6">
    <name type="scientific">Leptospirillum ferriphilum</name>
    <dbReference type="NCBI Taxonomy" id="178606"/>
    <lineage>
        <taxon>Bacteria</taxon>
        <taxon>Pseudomonadati</taxon>
        <taxon>Nitrospirota</taxon>
        <taxon>Nitrospiria</taxon>
        <taxon>Nitrospirales</taxon>
        <taxon>Nitrospiraceae</taxon>
        <taxon>Leptospirillum</taxon>
    </lineage>
</organism>
<accession>A0A1V3ST02</accession>
<feature type="repeat" description="TPR" evidence="3">
    <location>
        <begin position="102"/>
        <end position="135"/>
    </location>
</feature>
<feature type="region of interest" description="Disordered" evidence="4">
    <location>
        <begin position="133"/>
        <end position="242"/>
    </location>
</feature>
<evidence type="ECO:0000313" key="6">
    <source>
        <dbReference type="Proteomes" id="UP000188586"/>
    </source>
</evidence>
<dbReference type="PANTHER" id="PTHR44943">
    <property type="entry name" value="CELLULOSE SYNTHASE OPERON PROTEIN C"/>
    <property type="match status" value="1"/>
</dbReference>
<evidence type="ECO:0000256" key="4">
    <source>
        <dbReference type="SAM" id="MobiDB-lite"/>
    </source>
</evidence>
<evidence type="ECO:0000256" key="2">
    <source>
        <dbReference type="ARBA" id="ARBA00022803"/>
    </source>
</evidence>
<feature type="compositionally biased region" description="Acidic residues" evidence="4">
    <location>
        <begin position="223"/>
        <end position="238"/>
    </location>
</feature>
<feature type="region of interest" description="Disordered" evidence="4">
    <location>
        <begin position="323"/>
        <end position="361"/>
    </location>
</feature>
<reference evidence="5 6" key="1">
    <citation type="submission" date="2016-11" db="EMBL/GenBank/DDBJ databases">
        <title>Comparative genomics of co-occurring bacteria in distinct bioleaching systems unravels niche-specific adaptation.</title>
        <authorList>
            <person name="Zhang X."/>
            <person name="Liu X."/>
            <person name="Yin H."/>
        </authorList>
    </citation>
    <scope>NUCLEOTIDE SEQUENCE [LARGE SCALE GENOMIC DNA]</scope>
    <source>
        <strain evidence="5 6">DX</strain>
    </source>
</reference>
<dbReference type="Proteomes" id="UP000188586">
    <property type="component" value="Unassembled WGS sequence"/>
</dbReference>
<dbReference type="InterPro" id="IPR051685">
    <property type="entry name" value="Ycf3/AcsC/BcsC/TPR_MFPF"/>
</dbReference>
<feature type="compositionally biased region" description="Pro residues" evidence="4">
    <location>
        <begin position="194"/>
        <end position="204"/>
    </location>
</feature>
<evidence type="ECO:0000256" key="3">
    <source>
        <dbReference type="PROSITE-ProRule" id="PRU00339"/>
    </source>
</evidence>
<dbReference type="Pfam" id="PF13432">
    <property type="entry name" value="TPR_16"/>
    <property type="match status" value="1"/>
</dbReference>
<feature type="compositionally biased region" description="Pro residues" evidence="4">
    <location>
        <begin position="150"/>
        <end position="168"/>
    </location>
</feature>